<dbReference type="GO" id="GO:0016020">
    <property type="term" value="C:membrane"/>
    <property type="evidence" value="ECO:0007669"/>
    <property type="project" value="UniProtKB-SubCell"/>
</dbReference>
<evidence type="ECO:0000256" key="2">
    <source>
        <dbReference type="ARBA" id="ARBA00022692"/>
    </source>
</evidence>
<dbReference type="Proteomes" id="UP000221165">
    <property type="component" value="Unassembled WGS sequence"/>
</dbReference>
<comment type="caution">
    <text evidence="5">The sequence shown here is derived from an EMBL/GenBank/DDBJ whole genome shotgun (WGS) entry which is preliminary data.</text>
</comment>
<dbReference type="RefSeq" id="XP_067916421.1">
    <property type="nucleotide sequence ID" value="XM_068071603.1"/>
</dbReference>
<dbReference type="OrthoDB" id="430821at2759"/>
<name>A0A2C6KDT9_9APIC</name>
<evidence type="ECO:0000256" key="3">
    <source>
        <dbReference type="ARBA" id="ARBA00022989"/>
    </source>
</evidence>
<dbReference type="AlphaFoldDB" id="A0A2C6KDT9"/>
<dbReference type="EMBL" id="MIGC01012591">
    <property type="protein sequence ID" value="PHJ14685.1"/>
    <property type="molecule type" value="Genomic_DNA"/>
</dbReference>
<keyword evidence="2" id="KW-0812">Transmembrane</keyword>
<feature type="non-terminal residue" evidence="5">
    <location>
        <position position="69"/>
    </location>
</feature>
<organism evidence="5 6">
    <name type="scientific">Cystoisospora suis</name>
    <dbReference type="NCBI Taxonomy" id="483139"/>
    <lineage>
        <taxon>Eukaryota</taxon>
        <taxon>Sar</taxon>
        <taxon>Alveolata</taxon>
        <taxon>Apicomplexa</taxon>
        <taxon>Conoidasida</taxon>
        <taxon>Coccidia</taxon>
        <taxon>Eucoccidiorida</taxon>
        <taxon>Eimeriorina</taxon>
        <taxon>Sarcocystidae</taxon>
        <taxon>Cystoisospora</taxon>
    </lineage>
</organism>
<evidence type="ECO:0000313" key="5">
    <source>
        <dbReference type="EMBL" id="PHJ14685.1"/>
    </source>
</evidence>
<dbReference type="VEuPathDB" id="ToxoDB:CSUI_011505"/>
<comment type="subcellular location">
    <subcellularLocation>
        <location evidence="1">Membrane</location>
        <topology evidence="1">Multi-pass membrane protein</topology>
    </subcellularLocation>
</comment>
<evidence type="ECO:0000313" key="6">
    <source>
        <dbReference type="Proteomes" id="UP000221165"/>
    </source>
</evidence>
<sequence>MLPFIGFGFVDNFVMILAGDMFDTSLCVILGLSTMSAAALGNWISDLMGLWLGSSIENFASKLRTIPKP</sequence>
<dbReference type="Pfam" id="PF10507">
    <property type="entry name" value="TMEM65"/>
    <property type="match status" value="1"/>
</dbReference>
<protein>
    <submittedName>
        <fullName evidence="5">Gaf domain protein</fullName>
    </submittedName>
</protein>
<keyword evidence="3" id="KW-1133">Transmembrane helix</keyword>
<evidence type="ECO:0000256" key="4">
    <source>
        <dbReference type="ARBA" id="ARBA00023136"/>
    </source>
</evidence>
<keyword evidence="6" id="KW-1185">Reference proteome</keyword>
<proteinExistence type="predicted"/>
<reference evidence="5 6" key="1">
    <citation type="journal article" date="2017" name="Int. J. Parasitol.">
        <title>The genome of the protozoan parasite Cystoisospora suis and a reverse vaccinology approach to identify vaccine candidates.</title>
        <authorList>
            <person name="Palmieri N."/>
            <person name="Shrestha A."/>
            <person name="Ruttkowski B."/>
            <person name="Beck T."/>
            <person name="Vogl C."/>
            <person name="Tomley F."/>
            <person name="Blake D.P."/>
            <person name="Joachim A."/>
        </authorList>
    </citation>
    <scope>NUCLEOTIDE SEQUENCE [LARGE SCALE GENOMIC DNA]</scope>
    <source>
        <strain evidence="5 6">Wien I</strain>
    </source>
</reference>
<dbReference type="GO" id="GO:0005739">
    <property type="term" value="C:mitochondrion"/>
    <property type="evidence" value="ECO:0007669"/>
    <property type="project" value="TreeGrafter"/>
</dbReference>
<keyword evidence="4" id="KW-0472">Membrane</keyword>
<dbReference type="PANTHER" id="PTHR21706:SF15">
    <property type="entry name" value="TRANSMEMBRANE PROTEIN 65"/>
    <property type="match status" value="1"/>
</dbReference>
<evidence type="ECO:0000256" key="1">
    <source>
        <dbReference type="ARBA" id="ARBA00004141"/>
    </source>
</evidence>
<dbReference type="PANTHER" id="PTHR21706">
    <property type="entry name" value="TRANSMEMBRANE PROTEIN 65"/>
    <property type="match status" value="1"/>
</dbReference>
<dbReference type="GeneID" id="94434814"/>
<dbReference type="InterPro" id="IPR019537">
    <property type="entry name" value="TMEM65"/>
</dbReference>
<accession>A0A2C6KDT9</accession>
<gene>
    <name evidence="5" type="ORF">CSUI_011505</name>
</gene>